<organism evidence="11">
    <name type="scientific">Epiphyas postvittana</name>
    <name type="common">Light brown apple moth</name>
    <dbReference type="NCBI Taxonomy" id="65032"/>
    <lineage>
        <taxon>Eukaryota</taxon>
        <taxon>Metazoa</taxon>
        <taxon>Ecdysozoa</taxon>
        <taxon>Arthropoda</taxon>
        <taxon>Hexapoda</taxon>
        <taxon>Insecta</taxon>
        <taxon>Pterygota</taxon>
        <taxon>Neoptera</taxon>
        <taxon>Endopterygota</taxon>
        <taxon>Lepidoptera</taxon>
        <taxon>Glossata</taxon>
        <taxon>Ditrysia</taxon>
        <taxon>Tortricoidea</taxon>
        <taxon>Tortricidae</taxon>
        <taxon>Tortricinae</taxon>
        <taxon>Epiphyas</taxon>
    </lineage>
</organism>
<evidence type="ECO:0000256" key="8">
    <source>
        <dbReference type="ARBA" id="ARBA00023170"/>
    </source>
</evidence>
<feature type="transmembrane region" description="Helical" evidence="10">
    <location>
        <begin position="315"/>
        <end position="331"/>
    </location>
</feature>
<feature type="transmembrane region" description="Helical" evidence="10">
    <location>
        <begin position="210"/>
        <end position="233"/>
    </location>
</feature>
<dbReference type="EMBL" id="GCVX01000174">
    <property type="protein sequence ID" value="JAI18056.1"/>
    <property type="molecule type" value="Transcribed_RNA"/>
</dbReference>
<evidence type="ECO:0000256" key="10">
    <source>
        <dbReference type="RuleBase" id="RU351113"/>
    </source>
</evidence>
<evidence type="ECO:0000256" key="6">
    <source>
        <dbReference type="ARBA" id="ARBA00022989"/>
    </source>
</evidence>
<dbReference type="Pfam" id="PF02949">
    <property type="entry name" value="7tm_6"/>
    <property type="match status" value="1"/>
</dbReference>
<protein>
    <recommendedName>
        <fullName evidence="10">Odorant receptor</fullName>
    </recommendedName>
</protein>
<evidence type="ECO:0000256" key="3">
    <source>
        <dbReference type="ARBA" id="ARBA00022606"/>
    </source>
</evidence>
<comment type="similarity">
    <text evidence="10">Belongs to the insect chemoreceptor superfamily. Heteromeric odorant receptor channel (TC 1.A.69) family.</text>
</comment>
<dbReference type="PANTHER" id="PTHR21137">
    <property type="entry name" value="ODORANT RECEPTOR"/>
    <property type="match status" value="1"/>
</dbReference>
<dbReference type="GO" id="GO:0005549">
    <property type="term" value="F:odorant binding"/>
    <property type="evidence" value="ECO:0007669"/>
    <property type="project" value="InterPro"/>
</dbReference>
<comment type="subcellular location">
    <subcellularLocation>
        <location evidence="1 10">Cell membrane</location>
        <topology evidence="1 10">Multi-pass membrane protein</topology>
    </subcellularLocation>
</comment>
<feature type="transmembrane region" description="Helical" evidence="10">
    <location>
        <begin position="86"/>
        <end position="108"/>
    </location>
</feature>
<keyword evidence="7 10" id="KW-0472">Membrane</keyword>
<evidence type="ECO:0000256" key="4">
    <source>
        <dbReference type="ARBA" id="ARBA00022692"/>
    </source>
</evidence>
<feature type="transmembrane region" description="Helical" evidence="10">
    <location>
        <begin position="151"/>
        <end position="174"/>
    </location>
</feature>
<evidence type="ECO:0000256" key="1">
    <source>
        <dbReference type="ARBA" id="ARBA00004651"/>
    </source>
</evidence>
<dbReference type="InterPro" id="IPR004117">
    <property type="entry name" value="7tm6_olfct_rcpt"/>
</dbReference>
<comment type="caution">
    <text evidence="10">Lacks conserved residue(s) required for the propagation of feature annotation.</text>
</comment>
<evidence type="ECO:0000256" key="7">
    <source>
        <dbReference type="ARBA" id="ARBA00023136"/>
    </source>
</evidence>
<evidence type="ECO:0000256" key="9">
    <source>
        <dbReference type="ARBA" id="ARBA00023224"/>
    </source>
</evidence>
<dbReference type="GO" id="GO:0005886">
    <property type="term" value="C:plasma membrane"/>
    <property type="evidence" value="ECO:0007669"/>
    <property type="project" value="UniProtKB-SubCell"/>
</dbReference>
<keyword evidence="4 10" id="KW-0812">Transmembrane</keyword>
<feature type="transmembrane region" description="Helical" evidence="10">
    <location>
        <begin position="286"/>
        <end position="309"/>
    </location>
</feature>
<dbReference type="PANTHER" id="PTHR21137:SF35">
    <property type="entry name" value="ODORANT RECEPTOR 19A-RELATED"/>
    <property type="match status" value="1"/>
</dbReference>
<name>A0A0K8TUV9_EPIPO</name>
<keyword evidence="2" id="KW-1003">Cell membrane</keyword>
<evidence type="ECO:0000256" key="5">
    <source>
        <dbReference type="ARBA" id="ARBA00022725"/>
    </source>
</evidence>
<feature type="transmembrane region" description="Helical" evidence="10">
    <location>
        <begin position="53"/>
        <end position="74"/>
    </location>
</feature>
<keyword evidence="6 10" id="KW-1133">Transmembrane helix</keyword>
<dbReference type="AlphaFoldDB" id="A0A0K8TUV9"/>
<evidence type="ECO:0000313" key="11">
    <source>
        <dbReference type="EMBL" id="JAI18056.1"/>
    </source>
</evidence>
<keyword evidence="8 10" id="KW-0675">Receptor</keyword>
<keyword evidence="3 10" id="KW-0716">Sensory transduction</keyword>
<dbReference type="GO" id="GO:0007165">
    <property type="term" value="P:signal transduction"/>
    <property type="evidence" value="ECO:0007669"/>
    <property type="project" value="UniProtKB-KW"/>
</dbReference>
<reference evidence="11" key="1">
    <citation type="journal article" date="2015" name="PLoS ONE">
        <title>The Peripheral Olfactory Repertoire of the Lightbrown Apple Moth, Epiphyas postvittana.</title>
        <authorList>
            <person name="Corcoran J.A."/>
            <person name="Jordan M.D."/>
            <person name="Thrimawithana A.H."/>
            <person name="Crowhurst R.N."/>
            <person name="Newcomb R.D."/>
        </authorList>
    </citation>
    <scope>NUCLEOTIDE SEQUENCE</scope>
</reference>
<keyword evidence="5 10" id="KW-0552">Olfaction</keyword>
<proteinExistence type="inferred from homology"/>
<accession>A0A0K8TUV9</accession>
<sequence length="409" mass="47728">MFQRRINTVGEGEIIRISTEDEFKNFRDTYRITTFHMIVGQLYPNPETDRQRAICIGAIIISVTPVTAMILLDVYNSWLRRDIVNIIRHMTIIGPLSFTLLKMILFFMRRSEAYQIIKTIDNDYSSYNTLPEPHKVIARRGVRDTKLYNEFWWAIVVSLNVVTFPLTAGILNVYNCLFKSDPKLYMVHDVEKPFSKPEDRFMSPFYELTFVYMVYCALIFVLSFVGFDSFYGITINHVCLKIKLLCLRLDDAMMETDSDAIFKKMVDVVKQHNAVFRMVDLVQDTFNIWLGIILLATMAQICNCMYQIIEGYGIDIRYLMFIIATMVHIYMPCRYAAKLKDAAAEVSNRVYCSGWERTSDLRARRMAMFMIARAQIPVNITAFNMVNFDMELFVSIMQTSYSLFTLLRP</sequence>
<evidence type="ECO:0000256" key="2">
    <source>
        <dbReference type="ARBA" id="ARBA00022475"/>
    </source>
</evidence>
<dbReference type="GO" id="GO:0004984">
    <property type="term" value="F:olfactory receptor activity"/>
    <property type="evidence" value="ECO:0007669"/>
    <property type="project" value="InterPro"/>
</dbReference>
<keyword evidence="9 10" id="KW-0807">Transducer</keyword>